<accession>A0A0D0A3G2</accession>
<feature type="domain" description="SET" evidence="1">
    <location>
        <begin position="52"/>
        <end position="174"/>
    </location>
</feature>
<organism evidence="2 3">
    <name type="scientific">Pisolithus microcarpus 441</name>
    <dbReference type="NCBI Taxonomy" id="765257"/>
    <lineage>
        <taxon>Eukaryota</taxon>
        <taxon>Fungi</taxon>
        <taxon>Dikarya</taxon>
        <taxon>Basidiomycota</taxon>
        <taxon>Agaricomycotina</taxon>
        <taxon>Agaricomycetes</taxon>
        <taxon>Agaricomycetidae</taxon>
        <taxon>Boletales</taxon>
        <taxon>Sclerodermatineae</taxon>
        <taxon>Pisolithaceae</taxon>
        <taxon>Pisolithus</taxon>
    </lineage>
</organism>
<reference evidence="2 3" key="1">
    <citation type="submission" date="2014-04" db="EMBL/GenBank/DDBJ databases">
        <authorList>
            <consortium name="DOE Joint Genome Institute"/>
            <person name="Kuo A."/>
            <person name="Kohler A."/>
            <person name="Costa M.D."/>
            <person name="Nagy L.G."/>
            <person name="Floudas D."/>
            <person name="Copeland A."/>
            <person name="Barry K.W."/>
            <person name="Cichocki N."/>
            <person name="Veneault-Fourrey C."/>
            <person name="LaButti K."/>
            <person name="Lindquist E.A."/>
            <person name="Lipzen A."/>
            <person name="Lundell T."/>
            <person name="Morin E."/>
            <person name="Murat C."/>
            <person name="Sun H."/>
            <person name="Tunlid A."/>
            <person name="Henrissat B."/>
            <person name="Grigoriev I.V."/>
            <person name="Hibbett D.S."/>
            <person name="Martin F."/>
            <person name="Nordberg H.P."/>
            <person name="Cantor M.N."/>
            <person name="Hua S.X."/>
        </authorList>
    </citation>
    <scope>NUCLEOTIDE SEQUENCE [LARGE SCALE GENOMIC DNA]</scope>
    <source>
        <strain evidence="2 3">441</strain>
    </source>
</reference>
<feature type="non-terminal residue" evidence="2">
    <location>
        <position position="178"/>
    </location>
</feature>
<dbReference type="InterPro" id="IPR046341">
    <property type="entry name" value="SET_dom_sf"/>
</dbReference>
<proteinExistence type="predicted"/>
<dbReference type="SUPFAM" id="SSF82199">
    <property type="entry name" value="SET domain"/>
    <property type="match status" value="1"/>
</dbReference>
<dbReference type="AlphaFoldDB" id="A0A0D0A3G2"/>
<dbReference type="InterPro" id="IPR001214">
    <property type="entry name" value="SET_dom"/>
</dbReference>
<dbReference type="PROSITE" id="PS50280">
    <property type="entry name" value="SET"/>
    <property type="match status" value="1"/>
</dbReference>
<keyword evidence="3" id="KW-1185">Reference proteome</keyword>
<evidence type="ECO:0000313" key="2">
    <source>
        <dbReference type="EMBL" id="KIK26588.1"/>
    </source>
</evidence>
<dbReference type="EMBL" id="KN833701">
    <property type="protein sequence ID" value="KIK26588.1"/>
    <property type="molecule type" value="Genomic_DNA"/>
</dbReference>
<gene>
    <name evidence="2" type="ORF">PISMIDRAFT_46882</name>
</gene>
<sequence length="178" mass="20012">RPSSWPSDVQYITSPRYHASVPTVTQLFLTDGVRLTNHPAPPKPFNGTTSTVYVRIRSISDASHPARGQFGLFAVRKIPPKTHIIDYIGEVHCQDRLDSNYDLSLHRSQDGVSVGIDASKMGNEARFVNDYRGIRCKPNAIFVEYRTAMGELRMSVRSSSDPIQKGDEILVSYGKSWW</sequence>
<name>A0A0D0A3G2_9AGAM</name>
<reference evidence="3" key="2">
    <citation type="submission" date="2015-01" db="EMBL/GenBank/DDBJ databases">
        <title>Evolutionary Origins and Diversification of the Mycorrhizal Mutualists.</title>
        <authorList>
            <consortium name="DOE Joint Genome Institute"/>
            <consortium name="Mycorrhizal Genomics Consortium"/>
            <person name="Kohler A."/>
            <person name="Kuo A."/>
            <person name="Nagy L.G."/>
            <person name="Floudas D."/>
            <person name="Copeland A."/>
            <person name="Barry K.W."/>
            <person name="Cichocki N."/>
            <person name="Veneault-Fourrey C."/>
            <person name="LaButti K."/>
            <person name="Lindquist E.A."/>
            <person name="Lipzen A."/>
            <person name="Lundell T."/>
            <person name="Morin E."/>
            <person name="Murat C."/>
            <person name="Riley R."/>
            <person name="Ohm R."/>
            <person name="Sun H."/>
            <person name="Tunlid A."/>
            <person name="Henrissat B."/>
            <person name="Grigoriev I.V."/>
            <person name="Hibbett D.S."/>
            <person name="Martin F."/>
        </authorList>
    </citation>
    <scope>NUCLEOTIDE SEQUENCE [LARGE SCALE GENOMIC DNA]</scope>
    <source>
        <strain evidence="3">441</strain>
    </source>
</reference>
<dbReference type="Proteomes" id="UP000054018">
    <property type="component" value="Unassembled WGS sequence"/>
</dbReference>
<evidence type="ECO:0000259" key="1">
    <source>
        <dbReference type="PROSITE" id="PS50280"/>
    </source>
</evidence>
<feature type="non-terminal residue" evidence="2">
    <location>
        <position position="1"/>
    </location>
</feature>
<dbReference type="Gene3D" id="2.170.270.10">
    <property type="entry name" value="SET domain"/>
    <property type="match status" value="1"/>
</dbReference>
<dbReference type="OrthoDB" id="5792673at2759"/>
<dbReference type="STRING" id="765257.A0A0D0A3G2"/>
<evidence type="ECO:0000313" key="3">
    <source>
        <dbReference type="Proteomes" id="UP000054018"/>
    </source>
</evidence>
<dbReference type="Pfam" id="PF00856">
    <property type="entry name" value="SET"/>
    <property type="match status" value="1"/>
</dbReference>
<protein>
    <recommendedName>
        <fullName evidence="1">SET domain-containing protein</fullName>
    </recommendedName>
</protein>
<dbReference type="HOGENOM" id="CLU_054608_0_1_1"/>